<dbReference type="AlphaFoldDB" id="A0A2I2G8D9"/>
<dbReference type="GeneID" id="36550332"/>
<dbReference type="VEuPathDB" id="FungiDB:P170DRAFT_175299"/>
<evidence type="ECO:0000313" key="1">
    <source>
        <dbReference type="EMBL" id="PLB49135.1"/>
    </source>
</evidence>
<comment type="caution">
    <text evidence="1">The sequence shown here is derived from an EMBL/GenBank/DDBJ whole genome shotgun (WGS) entry which is preliminary data.</text>
</comment>
<name>A0A2I2G8D9_9EURO</name>
<dbReference type="EMBL" id="MSFO01000004">
    <property type="protein sequence ID" value="PLB49135.1"/>
    <property type="molecule type" value="Genomic_DNA"/>
</dbReference>
<reference evidence="1 2" key="1">
    <citation type="submission" date="2016-12" db="EMBL/GenBank/DDBJ databases">
        <title>The genomes of Aspergillus section Nigri reveals drivers in fungal speciation.</title>
        <authorList>
            <consortium name="DOE Joint Genome Institute"/>
            <person name="Vesth T.C."/>
            <person name="Nybo J."/>
            <person name="Theobald S."/>
            <person name="Brandl J."/>
            <person name="Frisvad J.C."/>
            <person name="Nielsen K.F."/>
            <person name="Lyhne E.K."/>
            <person name="Kogle M.E."/>
            <person name="Kuo A."/>
            <person name="Riley R."/>
            <person name="Clum A."/>
            <person name="Nolan M."/>
            <person name="Lipzen A."/>
            <person name="Salamov A."/>
            <person name="Henrissat B."/>
            <person name="Wiebenga A."/>
            <person name="De Vries R.P."/>
            <person name="Grigoriev I.V."/>
            <person name="Mortensen U.H."/>
            <person name="Andersen M.R."/>
            <person name="Baker S.E."/>
        </authorList>
    </citation>
    <scope>NUCLEOTIDE SEQUENCE [LARGE SCALE GENOMIC DNA]</scope>
    <source>
        <strain evidence="1 2">IBT 23096</strain>
    </source>
</reference>
<protein>
    <submittedName>
        <fullName evidence="1">Uncharacterized protein</fullName>
    </submittedName>
</protein>
<gene>
    <name evidence="1" type="ORF">P170DRAFT_175299</name>
</gene>
<proteinExistence type="predicted"/>
<accession>A0A2I2G8D9</accession>
<evidence type="ECO:0000313" key="2">
    <source>
        <dbReference type="Proteomes" id="UP000234275"/>
    </source>
</evidence>
<dbReference type="Proteomes" id="UP000234275">
    <property type="component" value="Unassembled WGS sequence"/>
</dbReference>
<dbReference type="OrthoDB" id="4400673at2759"/>
<organism evidence="1 2">
    <name type="scientific">Aspergillus steynii IBT 23096</name>
    <dbReference type="NCBI Taxonomy" id="1392250"/>
    <lineage>
        <taxon>Eukaryota</taxon>
        <taxon>Fungi</taxon>
        <taxon>Dikarya</taxon>
        <taxon>Ascomycota</taxon>
        <taxon>Pezizomycotina</taxon>
        <taxon>Eurotiomycetes</taxon>
        <taxon>Eurotiomycetidae</taxon>
        <taxon>Eurotiales</taxon>
        <taxon>Aspergillaceae</taxon>
        <taxon>Aspergillus</taxon>
        <taxon>Aspergillus subgen. Circumdati</taxon>
    </lineage>
</organism>
<keyword evidence="2" id="KW-1185">Reference proteome</keyword>
<sequence length="505" mass="55767">MSDTMAVSTMIEPPLNNVKHSYTTGLQATCETFWQGLTLEEKNASTNPEYSRSFNDEHAWDPAGPVQDAWNKTIYPNILKPLFLGNGEAIFKRRRKQPHYIITCWMVGKERQSAHPSVVFICDDAKFSEKALKLVRKSEVHGRWGFRVYGYRTKIASNRGGSDRKAEGNGGICGTLFNVGDESNVYDYSATIGGAVVINGVYFGVTVSHAFLDAHYGDQTDGSDDDSDESSSDTDLDILEHEESIKLRATQAFATDSTGSNQTRLLGDIPETMPGFENGRTQPAFWSIEADWALIRLIDSASPKNSVSTEDGEIVLSKYSVWAEGRVWAAVGPLKPVPAIASQTLCGLSTPYSGFRDVFALRMKPEPGDCGAWVVNADEKSVVGSIVAGCSAQDITYVAPATEIFEGIKSRFTSMQFPPVHQLSPQKVGSFELWRLLGGDLIKVTRPARSMTEEERRLRIARWATRRWMRKVGLRPSTMKGVDKSLLPEQQGLYLDPGVVTSKPN</sequence>
<dbReference type="RefSeq" id="XP_024704437.1">
    <property type="nucleotide sequence ID" value="XM_024842634.1"/>
</dbReference>